<name>A0ABY9KVF5_9BACI</name>
<dbReference type="RefSeq" id="WP_348028059.1">
    <property type="nucleotide sequence ID" value="NZ_CP129113.1"/>
</dbReference>
<evidence type="ECO:0000313" key="3">
    <source>
        <dbReference type="Proteomes" id="UP001180087"/>
    </source>
</evidence>
<reference evidence="2" key="1">
    <citation type="submission" date="2023-06" db="EMBL/GenBank/DDBJ databases">
        <title>A Treasure from Seagulls: Isolation and Description of Aciduricobacillus qingdaonensis gen. nov., sp. nov., a Rare Obligately Uric Acid-utilizing Member in the Family Bacillaceae.</title>
        <authorList>
            <person name="Liu W."/>
            <person name="Wang B."/>
        </authorList>
    </citation>
    <scope>NUCLEOTIDE SEQUENCE</scope>
    <source>
        <strain evidence="2">44XB</strain>
    </source>
</reference>
<protein>
    <submittedName>
        <fullName evidence="2">Pro-sigmaK processing inhibitor BofA family protein</fullName>
    </submittedName>
</protein>
<keyword evidence="3" id="KW-1185">Reference proteome</keyword>
<organism evidence="2 3">
    <name type="scientific">Aciduricibacillus chroicocephali</name>
    <dbReference type="NCBI Taxonomy" id="3054939"/>
    <lineage>
        <taxon>Bacteria</taxon>
        <taxon>Bacillati</taxon>
        <taxon>Bacillota</taxon>
        <taxon>Bacilli</taxon>
        <taxon>Bacillales</taxon>
        <taxon>Bacillaceae</taxon>
        <taxon>Aciduricibacillus</taxon>
    </lineage>
</organism>
<feature type="transmembrane region" description="Helical" evidence="1">
    <location>
        <begin position="6"/>
        <end position="24"/>
    </location>
</feature>
<dbReference type="Pfam" id="PF07441">
    <property type="entry name" value="BofA"/>
    <property type="match status" value="1"/>
</dbReference>
<accession>A0ABY9KVF5</accession>
<dbReference type="Proteomes" id="UP001180087">
    <property type="component" value="Chromosome"/>
</dbReference>
<feature type="transmembrane region" description="Helical" evidence="1">
    <location>
        <begin position="33"/>
        <end position="50"/>
    </location>
</feature>
<proteinExistence type="predicted"/>
<evidence type="ECO:0000313" key="2">
    <source>
        <dbReference type="EMBL" id="WLV24732.1"/>
    </source>
</evidence>
<dbReference type="NCBIfam" id="TIGR02862">
    <property type="entry name" value="spore_BofA"/>
    <property type="match status" value="1"/>
</dbReference>
<keyword evidence="1" id="KW-0812">Transmembrane</keyword>
<feature type="transmembrane region" description="Helical" evidence="1">
    <location>
        <begin position="62"/>
        <end position="86"/>
    </location>
</feature>
<gene>
    <name evidence="2" type="ORF">QR721_00155</name>
</gene>
<keyword evidence="1" id="KW-0472">Membrane</keyword>
<sequence length="87" mass="9147">MSSTLVIAAMLVLIVILLLAGAPIKPVRFAGQALVKLGIGAMLLFFLNVFGSEFGLYVPINLFTTIVTGFLGVFGLASLAAVNFFIL</sequence>
<keyword evidence="1" id="KW-1133">Transmembrane helix</keyword>
<dbReference type="InterPro" id="IPR010001">
    <property type="entry name" value="BofA"/>
</dbReference>
<evidence type="ECO:0000256" key="1">
    <source>
        <dbReference type="SAM" id="Phobius"/>
    </source>
</evidence>
<dbReference type="EMBL" id="CP129113">
    <property type="protein sequence ID" value="WLV24732.1"/>
    <property type="molecule type" value="Genomic_DNA"/>
</dbReference>